<dbReference type="KEGG" id="daa:AKL17_4295"/>
<sequence length="199" mass="20363">MATHDNIHSRLVAWLKVILPLAALALLSMLFLVSRGIAPEDALPYSEVDVAELAREQRLTAPRYAGVTLDGAALSITAGVARPDTAGAGGATATALSARLETPDGVTTDIAASDGRLDTAAGLLTLTGDVHITASSGFAITTDEMTAATDRTLLVSPGAVAATAPMGRIDAGAMQLTTEGDGYVMVFNGGVKLVYEPRN</sequence>
<dbReference type="EMBL" id="CP012661">
    <property type="protein sequence ID" value="AMY71507.1"/>
    <property type="molecule type" value="Genomic_DNA"/>
</dbReference>
<keyword evidence="1" id="KW-0812">Transmembrane</keyword>
<evidence type="ECO:0000313" key="2">
    <source>
        <dbReference type="EMBL" id="AMY71507.1"/>
    </source>
</evidence>
<evidence type="ECO:0008006" key="4">
    <source>
        <dbReference type="Google" id="ProtNLM"/>
    </source>
</evidence>
<evidence type="ECO:0000313" key="3">
    <source>
        <dbReference type="Proteomes" id="UP000076128"/>
    </source>
</evidence>
<dbReference type="STRING" id="1335048.AKL17_4295"/>
<dbReference type="Proteomes" id="UP000076128">
    <property type="component" value="Chromosome"/>
</dbReference>
<dbReference type="AlphaFoldDB" id="A0A159Z7R8"/>
<evidence type="ECO:0000256" key="1">
    <source>
        <dbReference type="SAM" id="Phobius"/>
    </source>
</evidence>
<keyword evidence="3" id="KW-1185">Reference proteome</keyword>
<proteinExistence type="predicted"/>
<name>A0A159Z7R8_9RHOB</name>
<keyword evidence="1" id="KW-0472">Membrane</keyword>
<reference evidence="2 3" key="1">
    <citation type="submission" date="2015-09" db="EMBL/GenBank/DDBJ databases">
        <title>Complete genome sequence of Defluviimonas alba cai42t isolated from an oilfield in Xinjiang.</title>
        <authorList>
            <person name="Geng S."/>
            <person name="Pan X."/>
            <person name="Wu X."/>
        </authorList>
    </citation>
    <scope>NUCLEOTIDE SEQUENCE [LARGE SCALE GENOMIC DNA]</scope>
    <source>
        <strain evidence="3">cai42</strain>
    </source>
</reference>
<dbReference type="Pfam" id="PF06835">
    <property type="entry name" value="LptC"/>
    <property type="match status" value="1"/>
</dbReference>
<accession>A0A159Z7R8</accession>
<keyword evidence="1" id="KW-1133">Transmembrane helix</keyword>
<dbReference type="OrthoDB" id="7871110at2"/>
<dbReference type="RefSeq" id="WP_066817072.1">
    <property type="nucleotide sequence ID" value="NZ_CP012661.1"/>
</dbReference>
<protein>
    <recommendedName>
        <fullName evidence="4">Lipopolysaccharide export system protein LptC</fullName>
    </recommendedName>
</protein>
<gene>
    <name evidence="2" type="ORF">AKL17_4295</name>
</gene>
<dbReference type="InterPro" id="IPR010664">
    <property type="entry name" value="LipoPS_assembly_LptC-rel"/>
</dbReference>
<feature type="transmembrane region" description="Helical" evidence="1">
    <location>
        <begin position="12"/>
        <end position="33"/>
    </location>
</feature>
<organism evidence="2 3">
    <name type="scientific">Frigidibacter mobilis</name>
    <dbReference type="NCBI Taxonomy" id="1335048"/>
    <lineage>
        <taxon>Bacteria</taxon>
        <taxon>Pseudomonadati</taxon>
        <taxon>Pseudomonadota</taxon>
        <taxon>Alphaproteobacteria</taxon>
        <taxon>Rhodobacterales</taxon>
        <taxon>Paracoccaceae</taxon>
        <taxon>Frigidibacter</taxon>
    </lineage>
</organism>